<reference evidence="2 3" key="1">
    <citation type="journal article" date="2010" name="Nature">
        <title>Genome sequencing and analysis of the model grass Brachypodium distachyon.</title>
        <authorList>
            <consortium name="International Brachypodium Initiative"/>
        </authorList>
    </citation>
    <scope>NUCLEOTIDE SEQUENCE [LARGE SCALE GENOMIC DNA]</scope>
    <source>
        <strain evidence="2 3">Bd21</strain>
    </source>
</reference>
<evidence type="ECO:0000256" key="1">
    <source>
        <dbReference type="SAM" id="SignalP"/>
    </source>
</evidence>
<evidence type="ECO:0000313" key="4">
    <source>
        <dbReference type="Proteomes" id="UP000008810"/>
    </source>
</evidence>
<gene>
    <name evidence="2" type="ORF">BRADI_3g14255v3</name>
</gene>
<dbReference type="EnsemblPlants" id="PNT66583">
    <property type="protein sequence ID" value="PNT66583"/>
    <property type="gene ID" value="BRADI_3g14255v3"/>
</dbReference>
<dbReference type="EMBL" id="CM000882">
    <property type="protein sequence ID" value="PNT66583.1"/>
    <property type="molecule type" value="Genomic_DNA"/>
</dbReference>
<feature type="chain" id="PRO_5036319188" description="Knottin scorpion toxin-like domain-containing protein" evidence="1">
    <location>
        <begin position="26"/>
        <end position="80"/>
    </location>
</feature>
<dbReference type="AlphaFoldDB" id="A0A2K2CX28"/>
<dbReference type="InParanoid" id="A0A2K2CX28"/>
<reference evidence="2" key="2">
    <citation type="submission" date="2017-06" db="EMBL/GenBank/DDBJ databases">
        <title>WGS assembly of Brachypodium distachyon.</title>
        <authorList>
            <consortium name="The International Brachypodium Initiative"/>
            <person name="Lucas S."/>
            <person name="Harmon-Smith M."/>
            <person name="Lail K."/>
            <person name="Tice H."/>
            <person name="Grimwood J."/>
            <person name="Bruce D."/>
            <person name="Barry K."/>
            <person name="Shu S."/>
            <person name="Lindquist E."/>
            <person name="Wang M."/>
            <person name="Pitluck S."/>
            <person name="Vogel J.P."/>
            <person name="Garvin D.F."/>
            <person name="Mockler T.C."/>
            <person name="Schmutz J."/>
            <person name="Rokhsar D."/>
            <person name="Bevan M.W."/>
        </authorList>
    </citation>
    <scope>NUCLEOTIDE SEQUENCE</scope>
    <source>
        <strain evidence="2">Bd21</strain>
    </source>
</reference>
<organism evidence="2">
    <name type="scientific">Brachypodium distachyon</name>
    <name type="common">Purple false brome</name>
    <name type="synonym">Trachynia distachya</name>
    <dbReference type="NCBI Taxonomy" id="15368"/>
    <lineage>
        <taxon>Eukaryota</taxon>
        <taxon>Viridiplantae</taxon>
        <taxon>Streptophyta</taxon>
        <taxon>Embryophyta</taxon>
        <taxon>Tracheophyta</taxon>
        <taxon>Spermatophyta</taxon>
        <taxon>Magnoliopsida</taxon>
        <taxon>Liliopsida</taxon>
        <taxon>Poales</taxon>
        <taxon>Poaceae</taxon>
        <taxon>BOP clade</taxon>
        <taxon>Pooideae</taxon>
        <taxon>Stipodae</taxon>
        <taxon>Brachypodieae</taxon>
        <taxon>Brachypodium</taxon>
    </lineage>
</organism>
<dbReference type="Proteomes" id="UP000008810">
    <property type="component" value="Chromosome 3"/>
</dbReference>
<evidence type="ECO:0008006" key="5">
    <source>
        <dbReference type="Google" id="ProtNLM"/>
    </source>
</evidence>
<evidence type="ECO:0000313" key="3">
    <source>
        <dbReference type="EnsemblPlants" id="PNT66583"/>
    </source>
</evidence>
<dbReference type="Gramene" id="PNT66583">
    <property type="protein sequence ID" value="PNT66583"/>
    <property type="gene ID" value="BRADI_3g14255v3"/>
</dbReference>
<proteinExistence type="predicted"/>
<feature type="signal peptide" evidence="1">
    <location>
        <begin position="1"/>
        <end position="25"/>
    </location>
</feature>
<keyword evidence="4" id="KW-1185">Reference proteome</keyword>
<protein>
    <recommendedName>
        <fullName evidence="5">Knottin scorpion toxin-like domain-containing protein</fullName>
    </recommendedName>
</protein>
<sequence>MEKSTAVMLLSILVAFAMLSSDAEAWCRNKIVEPKYRCTSEACRANCQKEIIDTRCPGCRVEPNTTCFQDACYCVMCSNA</sequence>
<evidence type="ECO:0000313" key="2">
    <source>
        <dbReference type="EMBL" id="PNT66583.1"/>
    </source>
</evidence>
<accession>A0A2K2CX28</accession>
<name>A0A2K2CX28_BRADI</name>
<keyword evidence="1" id="KW-0732">Signal</keyword>
<reference evidence="3" key="3">
    <citation type="submission" date="2018-08" db="UniProtKB">
        <authorList>
            <consortium name="EnsemblPlants"/>
        </authorList>
    </citation>
    <scope>IDENTIFICATION</scope>
    <source>
        <strain evidence="3">cv. Bd21</strain>
    </source>
</reference>